<name>A0A4S4LI84_9AGAM</name>
<accession>A0A4S4LI84</accession>
<evidence type="ECO:0000313" key="1">
    <source>
        <dbReference type="EMBL" id="THH11736.1"/>
    </source>
</evidence>
<dbReference type="OrthoDB" id="3242181at2759"/>
<sequence length="453" mass="49213">MSTASLPSYHFEPQDTEHLLAQRLRTHRPQGDFVKNSRSGGVVLRLTGQQDGATLPEYGRGGLVEGTIELRNIDSVQSVDVKIEGSLRLKEIAEGGTNTASLCLDVKTLWSRDSSNGPCPFSLFFSLTLPSTFSDGKATYPLPPTYEAHLSGVPGFTANIDYDVSATVTRRKVSLFGLANTAVTTPFNYRPRSHPALPLPDSLTTNFTHPSVIHNEDWALHQAVIKSKFARGDDINVKLYLPGLHVYCMKDAIPCHLFLISSAFSLASYLPYAPAVSRTTPDPFALNNSIEVGPSKPGVTRIQLLRQTAVDVRSITKRAPPIRGNNTDIWKTVQIGEGVFKRYGADAGKNEASFGGGQDWVAWYGEVRVDASVNVTGFKASGLQVKDFIVLSMNPPEPGKSPFSDARLVIPVKLTTDRWSADAFGPDVGTAAYSDPGEPALYEHEASELTYNG</sequence>
<dbReference type="EMBL" id="SGPK01000009">
    <property type="protein sequence ID" value="THH11736.1"/>
    <property type="molecule type" value="Genomic_DNA"/>
</dbReference>
<gene>
    <name evidence="1" type="ORF">EW145_g485</name>
</gene>
<keyword evidence="2" id="KW-1185">Reference proteome</keyword>
<organism evidence="1 2">
    <name type="scientific">Phellinidium pouzarii</name>
    <dbReference type="NCBI Taxonomy" id="167371"/>
    <lineage>
        <taxon>Eukaryota</taxon>
        <taxon>Fungi</taxon>
        <taxon>Dikarya</taxon>
        <taxon>Basidiomycota</taxon>
        <taxon>Agaricomycotina</taxon>
        <taxon>Agaricomycetes</taxon>
        <taxon>Hymenochaetales</taxon>
        <taxon>Hymenochaetaceae</taxon>
        <taxon>Phellinidium</taxon>
    </lineage>
</organism>
<dbReference type="AlphaFoldDB" id="A0A4S4LI84"/>
<evidence type="ECO:0008006" key="3">
    <source>
        <dbReference type="Google" id="ProtNLM"/>
    </source>
</evidence>
<proteinExistence type="predicted"/>
<evidence type="ECO:0000313" key="2">
    <source>
        <dbReference type="Proteomes" id="UP000308199"/>
    </source>
</evidence>
<dbReference type="Proteomes" id="UP000308199">
    <property type="component" value="Unassembled WGS sequence"/>
</dbReference>
<comment type="caution">
    <text evidence="1">The sequence shown here is derived from an EMBL/GenBank/DDBJ whole genome shotgun (WGS) entry which is preliminary data.</text>
</comment>
<protein>
    <recommendedName>
        <fullName evidence="3">Arrestin-like N-terminal domain-containing protein</fullName>
    </recommendedName>
</protein>
<reference evidence="1 2" key="1">
    <citation type="submission" date="2019-02" db="EMBL/GenBank/DDBJ databases">
        <title>Genome sequencing of the rare red list fungi Phellinidium pouzarii.</title>
        <authorList>
            <person name="Buettner E."/>
            <person name="Kellner H."/>
        </authorList>
    </citation>
    <scope>NUCLEOTIDE SEQUENCE [LARGE SCALE GENOMIC DNA]</scope>
    <source>
        <strain evidence="1 2">DSM 108285</strain>
    </source>
</reference>